<comment type="similarity">
    <text evidence="2">Belongs to the TALE/PBX homeobox family.</text>
</comment>
<reference evidence="11" key="2">
    <citation type="submission" date="2022-06" db="UniProtKB">
        <authorList>
            <consortium name="EnsemblMetazoa"/>
        </authorList>
    </citation>
    <scope>IDENTIFICATION</scope>
    <source>
        <strain evidence="11">PS312</strain>
    </source>
</reference>
<feature type="compositionally biased region" description="Polar residues" evidence="8">
    <location>
        <begin position="22"/>
        <end position="37"/>
    </location>
</feature>
<evidence type="ECO:0000256" key="1">
    <source>
        <dbReference type="ARBA" id="ARBA00004123"/>
    </source>
</evidence>
<dbReference type="InterPro" id="IPR005542">
    <property type="entry name" value="PBX_PBC_dom"/>
</dbReference>
<dbReference type="GO" id="GO:0000981">
    <property type="term" value="F:DNA-binding transcription factor activity, RNA polymerase II-specific"/>
    <property type="evidence" value="ECO:0007669"/>
    <property type="project" value="InterPro"/>
</dbReference>
<dbReference type="SMART" id="SM00389">
    <property type="entry name" value="HOX"/>
    <property type="match status" value="1"/>
</dbReference>
<keyword evidence="5 6" id="KW-0539">Nucleus</keyword>
<dbReference type="PROSITE" id="PS50071">
    <property type="entry name" value="HOMEOBOX_2"/>
    <property type="match status" value="1"/>
</dbReference>
<evidence type="ECO:0000313" key="11">
    <source>
        <dbReference type="EnsemblMetazoa" id="PPA32417.1"/>
    </source>
</evidence>
<evidence type="ECO:0000256" key="3">
    <source>
        <dbReference type="ARBA" id="ARBA00023125"/>
    </source>
</evidence>
<dbReference type="Pfam" id="PF03792">
    <property type="entry name" value="PBC"/>
    <property type="match status" value="1"/>
</dbReference>
<dbReference type="PROSITE" id="PS00027">
    <property type="entry name" value="HOMEOBOX_1"/>
    <property type="match status" value="1"/>
</dbReference>
<dbReference type="AlphaFoldDB" id="A0A8R1UIN2"/>
<feature type="compositionally biased region" description="Basic and acidic residues" evidence="8">
    <location>
        <begin position="283"/>
        <end position="292"/>
    </location>
</feature>
<dbReference type="InterPro" id="IPR050224">
    <property type="entry name" value="TALE_homeobox"/>
</dbReference>
<organism evidence="11 12">
    <name type="scientific">Pristionchus pacificus</name>
    <name type="common">Parasitic nematode worm</name>
    <dbReference type="NCBI Taxonomy" id="54126"/>
    <lineage>
        <taxon>Eukaryota</taxon>
        <taxon>Metazoa</taxon>
        <taxon>Ecdysozoa</taxon>
        <taxon>Nematoda</taxon>
        <taxon>Chromadorea</taxon>
        <taxon>Rhabditida</taxon>
        <taxon>Rhabditina</taxon>
        <taxon>Diplogasteromorpha</taxon>
        <taxon>Diplogasteroidea</taxon>
        <taxon>Neodiplogasteridae</taxon>
        <taxon>Pristionchus</taxon>
    </lineage>
</organism>
<feature type="region of interest" description="Disordered" evidence="8">
    <location>
        <begin position="202"/>
        <end position="243"/>
    </location>
</feature>
<feature type="domain" description="Homeobox" evidence="9">
    <location>
        <begin position="205"/>
        <end position="270"/>
    </location>
</feature>
<keyword evidence="12" id="KW-1185">Reference proteome</keyword>
<dbReference type="GO" id="GO:0005634">
    <property type="term" value="C:nucleus"/>
    <property type="evidence" value="ECO:0007669"/>
    <property type="project" value="UniProtKB-SubCell"/>
</dbReference>
<accession>A0A8R1UIN2</accession>
<dbReference type="InterPro" id="IPR009057">
    <property type="entry name" value="Homeodomain-like_sf"/>
</dbReference>
<protein>
    <submittedName>
        <fullName evidence="11">Homeobox domain-containing protein</fullName>
    </submittedName>
</protein>
<feature type="region of interest" description="Disordered" evidence="8">
    <location>
        <begin position="1"/>
        <end position="37"/>
    </location>
</feature>
<keyword evidence="7" id="KW-0175">Coiled coil</keyword>
<feature type="region of interest" description="Disordered" evidence="8">
    <location>
        <begin position="337"/>
        <end position="368"/>
    </location>
</feature>
<feature type="region of interest" description="Disordered" evidence="8">
    <location>
        <begin position="121"/>
        <end position="142"/>
    </location>
</feature>
<dbReference type="SUPFAM" id="SSF46689">
    <property type="entry name" value="Homeodomain-like"/>
    <property type="match status" value="1"/>
</dbReference>
<dbReference type="InterPro" id="IPR008422">
    <property type="entry name" value="KN_HD"/>
</dbReference>
<comment type="subcellular location">
    <subcellularLocation>
        <location evidence="1 6">Nucleus</location>
    </subcellularLocation>
</comment>
<gene>
    <name evidence="11" type="primary">WBGene00205278</name>
</gene>
<sequence>MPRPKIRPARSPSTTSEDEVTSAGSTLDLSNGSSASSFSTEENLSALFDRLNSYIDSTDAKPKQIFRDLGKAPIITRKAMFDLLVDNKESIADLLNERAEIVRKQISQSEKLDNMLFDCLAGAELGPPSPEPGEPDPPNDGQYKFQLQAIKIKHTEMLEELEESRGEAEQKIEKMVDLQIPFRPISKEDHKRMIETSTARYSDVEERMKKSTASSSKLYEGNDGDFDGMQHLNHPYPTDEEKNQLSYQCNISVQQITNWFGNRRVRQKRQADRPLQPPTSSPKRKDSGDGPKNKNHLKGNRALPRLEKQRRMSSPGPRQLLAVPLQQQHMMLHQVPENRPPSLLSNSPCQKSHASYRHSQQKGEKKHPELVRWLIINR</sequence>
<evidence type="ECO:0000256" key="4">
    <source>
        <dbReference type="ARBA" id="ARBA00023155"/>
    </source>
</evidence>
<dbReference type="PANTHER" id="PTHR11850">
    <property type="entry name" value="HOMEOBOX PROTEIN TRANSCRIPTION FACTORS"/>
    <property type="match status" value="1"/>
</dbReference>
<dbReference type="Gene3D" id="1.10.10.60">
    <property type="entry name" value="Homeodomain-like"/>
    <property type="match status" value="1"/>
</dbReference>
<dbReference type="Pfam" id="PF05920">
    <property type="entry name" value="Homeobox_KN"/>
    <property type="match status" value="1"/>
</dbReference>
<dbReference type="GO" id="GO:0000987">
    <property type="term" value="F:cis-regulatory region sequence-specific DNA binding"/>
    <property type="evidence" value="ECO:0007669"/>
    <property type="project" value="UniProtKB-ARBA"/>
</dbReference>
<dbReference type="InterPro" id="IPR001356">
    <property type="entry name" value="HD"/>
</dbReference>
<evidence type="ECO:0000256" key="8">
    <source>
        <dbReference type="SAM" id="MobiDB-lite"/>
    </source>
</evidence>
<evidence type="ECO:0000256" key="5">
    <source>
        <dbReference type="ARBA" id="ARBA00023242"/>
    </source>
</evidence>
<reference evidence="12" key="1">
    <citation type="journal article" date="2008" name="Nat. Genet.">
        <title>The Pristionchus pacificus genome provides a unique perspective on nematode lifestyle and parasitism.</title>
        <authorList>
            <person name="Dieterich C."/>
            <person name="Clifton S.W."/>
            <person name="Schuster L.N."/>
            <person name="Chinwalla A."/>
            <person name="Delehaunty K."/>
            <person name="Dinkelacker I."/>
            <person name="Fulton L."/>
            <person name="Fulton R."/>
            <person name="Godfrey J."/>
            <person name="Minx P."/>
            <person name="Mitreva M."/>
            <person name="Roeseler W."/>
            <person name="Tian H."/>
            <person name="Witte H."/>
            <person name="Yang S.P."/>
            <person name="Wilson R.K."/>
            <person name="Sommer R.J."/>
        </authorList>
    </citation>
    <scope>NUCLEOTIDE SEQUENCE [LARGE SCALE GENOMIC DNA]</scope>
    <source>
        <strain evidence="12">PS312</strain>
    </source>
</reference>
<evidence type="ECO:0000259" key="9">
    <source>
        <dbReference type="PROSITE" id="PS50071"/>
    </source>
</evidence>
<feature type="coiled-coil region" evidence="7">
    <location>
        <begin position="147"/>
        <end position="178"/>
    </location>
</feature>
<feature type="compositionally biased region" description="Polar residues" evidence="8">
    <location>
        <begin position="343"/>
        <end position="353"/>
    </location>
</feature>
<feature type="region of interest" description="Disordered" evidence="8">
    <location>
        <begin position="265"/>
        <end position="317"/>
    </location>
</feature>
<keyword evidence="3 6" id="KW-0238">DNA-binding</keyword>
<feature type="compositionally biased region" description="Pro residues" evidence="8">
    <location>
        <begin position="127"/>
        <end position="138"/>
    </location>
</feature>
<proteinExistence type="inferred from homology"/>
<evidence type="ECO:0000256" key="2">
    <source>
        <dbReference type="ARBA" id="ARBA00007601"/>
    </source>
</evidence>
<evidence type="ECO:0000256" key="6">
    <source>
        <dbReference type="PROSITE-ProRule" id="PRU00108"/>
    </source>
</evidence>
<evidence type="ECO:0000256" key="7">
    <source>
        <dbReference type="SAM" id="Coils"/>
    </source>
</evidence>
<keyword evidence="4 6" id="KW-0371">Homeobox</keyword>
<feature type="domain" description="PBC" evidence="10">
    <location>
        <begin position="39"/>
        <end position="225"/>
    </location>
</feature>
<evidence type="ECO:0000259" key="10">
    <source>
        <dbReference type="PROSITE" id="PS51978"/>
    </source>
</evidence>
<dbReference type="CDD" id="cd00086">
    <property type="entry name" value="homeodomain"/>
    <property type="match status" value="1"/>
</dbReference>
<dbReference type="EnsemblMetazoa" id="PPA32417.1">
    <property type="protein sequence ID" value="PPA32417.1"/>
    <property type="gene ID" value="WBGene00205278"/>
</dbReference>
<evidence type="ECO:0000313" key="12">
    <source>
        <dbReference type="Proteomes" id="UP000005239"/>
    </source>
</evidence>
<name>A0A8R1UIN2_PRIPA</name>
<dbReference type="Proteomes" id="UP000005239">
    <property type="component" value="Unassembled WGS sequence"/>
</dbReference>
<dbReference type="InterPro" id="IPR017970">
    <property type="entry name" value="Homeobox_CS"/>
</dbReference>
<feature type="DNA-binding region" description="Homeobox" evidence="6">
    <location>
        <begin position="207"/>
        <end position="271"/>
    </location>
</feature>
<dbReference type="PROSITE" id="PS51978">
    <property type="entry name" value="PBC"/>
    <property type="match status" value="1"/>
</dbReference>